<evidence type="ECO:0000313" key="1">
    <source>
        <dbReference type="EMBL" id="OGG17684.1"/>
    </source>
</evidence>
<name>A0A1F5ZZB0_9BACT</name>
<dbReference type="STRING" id="1798383.A3D78_03845"/>
<dbReference type="EMBL" id="MFJM01000030">
    <property type="protein sequence ID" value="OGG17684.1"/>
    <property type="molecule type" value="Genomic_DNA"/>
</dbReference>
<evidence type="ECO:0000313" key="2">
    <source>
        <dbReference type="Proteomes" id="UP000176253"/>
    </source>
</evidence>
<accession>A0A1F5ZZB0</accession>
<dbReference type="AlphaFoldDB" id="A0A1F5ZZB0"/>
<protein>
    <submittedName>
        <fullName evidence="1">Uncharacterized protein</fullName>
    </submittedName>
</protein>
<organism evidence="1 2">
    <name type="scientific">Candidatus Gottesmanbacteria bacterium RIFCSPHIGHO2_02_FULL_39_14</name>
    <dbReference type="NCBI Taxonomy" id="1798383"/>
    <lineage>
        <taxon>Bacteria</taxon>
        <taxon>Candidatus Gottesmaniibacteriota</taxon>
    </lineage>
</organism>
<sequence>MLNWDYDLPKNWKPKTDEEWVWFLVRKINHNDLTGIPRKILAKFFPEIKKVLDPGKKVILEYFLNKYKWI</sequence>
<dbReference type="Proteomes" id="UP000176253">
    <property type="component" value="Unassembled WGS sequence"/>
</dbReference>
<gene>
    <name evidence="1" type="ORF">A3D78_03845</name>
</gene>
<reference evidence="1 2" key="1">
    <citation type="journal article" date="2016" name="Nat. Commun.">
        <title>Thousands of microbial genomes shed light on interconnected biogeochemical processes in an aquifer system.</title>
        <authorList>
            <person name="Anantharaman K."/>
            <person name="Brown C.T."/>
            <person name="Hug L.A."/>
            <person name="Sharon I."/>
            <person name="Castelle C.J."/>
            <person name="Probst A.J."/>
            <person name="Thomas B.C."/>
            <person name="Singh A."/>
            <person name="Wilkins M.J."/>
            <person name="Karaoz U."/>
            <person name="Brodie E.L."/>
            <person name="Williams K.H."/>
            <person name="Hubbard S.S."/>
            <person name="Banfield J.F."/>
        </authorList>
    </citation>
    <scope>NUCLEOTIDE SEQUENCE [LARGE SCALE GENOMIC DNA]</scope>
</reference>
<comment type="caution">
    <text evidence="1">The sequence shown here is derived from an EMBL/GenBank/DDBJ whole genome shotgun (WGS) entry which is preliminary data.</text>
</comment>
<proteinExistence type="predicted"/>